<evidence type="ECO:0000313" key="2">
    <source>
        <dbReference type="Proteomes" id="UP001489004"/>
    </source>
</evidence>
<organism evidence="1 2">
    <name type="scientific">[Myrmecia] bisecta</name>
    <dbReference type="NCBI Taxonomy" id="41462"/>
    <lineage>
        <taxon>Eukaryota</taxon>
        <taxon>Viridiplantae</taxon>
        <taxon>Chlorophyta</taxon>
        <taxon>core chlorophytes</taxon>
        <taxon>Trebouxiophyceae</taxon>
        <taxon>Trebouxiales</taxon>
        <taxon>Trebouxiaceae</taxon>
        <taxon>Myrmecia</taxon>
    </lineage>
</organism>
<reference evidence="1 2" key="1">
    <citation type="journal article" date="2024" name="Nat. Commun.">
        <title>Phylogenomics reveals the evolutionary origins of lichenization in chlorophyte algae.</title>
        <authorList>
            <person name="Puginier C."/>
            <person name="Libourel C."/>
            <person name="Otte J."/>
            <person name="Skaloud P."/>
            <person name="Haon M."/>
            <person name="Grisel S."/>
            <person name="Petersen M."/>
            <person name="Berrin J.G."/>
            <person name="Delaux P.M."/>
            <person name="Dal Grande F."/>
            <person name="Keller J."/>
        </authorList>
    </citation>
    <scope>NUCLEOTIDE SEQUENCE [LARGE SCALE GENOMIC DNA]</scope>
    <source>
        <strain evidence="1 2">SAG 2043</strain>
    </source>
</reference>
<dbReference type="Proteomes" id="UP001489004">
    <property type="component" value="Unassembled WGS sequence"/>
</dbReference>
<gene>
    <name evidence="1" type="ORF">WJX72_011516</name>
</gene>
<accession>A0AAW1QTV2</accession>
<sequence>MALSSSLLQEQVDALQQQAPRLAPLILPRGFADADLTAFLSLEAEQEAGQSAFDKALRHGAEGVQRCGVCGREGLSVTSTSGAAEKEALLEADLLRFTTFWRTDFKSRTLRLHRGLFACGLCRALRDPGRLLWSQGTCVAGL</sequence>
<proteinExistence type="predicted"/>
<protein>
    <submittedName>
        <fullName evidence="1">Uncharacterized protein</fullName>
    </submittedName>
</protein>
<evidence type="ECO:0000313" key="1">
    <source>
        <dbReference type="EMBL" id="KAK9824586.1"/>
    </source>
</evidence>
<dbReference type="AlphaFoldDB" id="A0AAW1QTV2"/>
<comment type="caution">
    <text evidence="1">The sequence shown here is derived from an EMBL/GenBank/DDBJ whole genome shotgun (WGS) entry which is preliminary data.</text>
</comment>
<name>A0AAW1QTV2_9CHLO</name>
<keyword evidence="2" id="KW-1185">Reference proteome</keyword>
<dbReference type="EMBL" id="JALJOR010000002">
    <property type="protein sequence ID" value="KAK9824586.1"/>
    <property type="molecule type" value="Genomic_DNA"/>
</dbReference>